<keyword evidence="3" id="KW-1185">Reference proteome</keyword>
<dbReference type="EMBL" id="CP042191">
    <property type="protein sequence ID" value="QDS72084.1"/>
    <property type="molecule type" value="Genomic_DNA"/>
</dbReference>
<gene>
    <name evidence="2" type="ORF">FKW77_003243</name>
</gene>
<organism evidence="2 3">
    <name type="scientific">Venturia effusa</name>
    <dbReference type="NCBI Taxonomy" id="50376"/>
    <lineage>
        <taxon>Eukaryota</taxon>
        <taxon>Fungi</taxon>
        <taxon>Dikarya</taxon>
        <taxon>Ascomycota</taxon>
        <taxon>Pezizomycotina</taxon>
        <taxon>Dothideomycetes</taxon>
        <taxon>Pleosporomycetidae</taxon>
        <taxon>Venturiales</taxon>
        <taxon>Venturiaceae</taxon>
        <taxon>Venturia</taxon>
    </lineage>
</organism>
<evidence type="ECO:0000313" key="3">
    <source>
        <dbReference type="Proteomes" id="UP000316270"/>
    </source>
</evidence>
<accession>A0A517L8X4</accession>
<reference evidence="2 3" key="1">
    <citation type="submission" date="2019-07" db="EMBL/GenBank/DDBJ databases">
        <title>Finished genome of Venturia effusa.</title>
        <authorList>
            <person name="Young C.A."/>
            <person name="Cox M.P."/>
            <person name="Ganley A.R.D."/>
            <person name="David W.J."/>
        </authorList>
    </citation>
    <scope>NUCLEOTIDE SEQUENCE [LARGE SCALE GENOMIC DNA]</scope>
    <source>
        <strain evidence="3">albino</strain>
    </source>
</reference>
<name>A0A517L8X4_9PEZI</name>
<protein>
    <submittedName>
        <fullName evidence="2">Uncharacterized protein</fullName>
    </submittedName>
</protein>
<dbReference type="Proteomes" id="UP000316270">
    <property type="component" value="Chromosome 7"/>
</dbReference>
<feature type="signal peptide" evidence="1">
    <location>
        <begin position="1"/>
        <end position="20"/>
    </location>
</feature>
<dbReference type="AlphaFoldDB" id="A0A517L8X4"/>
<keyword evidence="1" id="KW-0732">Signal</keyword>
<sequence length="106" mass="11178">MRFSTSLLAVVAALAGSSSAAGCRGLPAVACEEVSSDGDAGTVFYYRTGYTDSCCGNHCKSGGMCYLPNEAVRSQFKRCANANGKRTNIYTFATYGVGKDCEPPRH</sequence>
<evidence type="ECO:0000256" key="1">
    <source>
        <dbReference type="SAM" id="SignalP"/>
    </source>
</evidence>
<dbReference type="PROSITE" id="PS51257">
    <property type="entry name" value="PROKAR_LIPOPROTEIN"/>
    <property type="match status" value="1"/>
</dbReference>
<feature type="chain" id="PRO_5022100953" evidence="1">
    <location>
        <begin position="21"/>
        <end position="106"/>
    </location>
</feature>
<evidence type="ECO:0000313" key="2">
    <source>
        <dbReference type="EMBL" id="QDS72084.1"/>
    </source>
</evidence>
<proteinExistence type="predicted"/>